<evidence type="ECO:0000313" key="2">
    <source>
        <dbReference type="EMBL" id="KAC5251968.1"/>
    </source>
</evidence>
<reference evidence="2 3" key="1">
    <citation type="submission" date="2019-06" db="EMBL/GenBank/DDBJ databases">
        <title>A chromosomal-level reference genome of Carpinus fangiana (Coryloideae, Betulaceae).</title>
        <authorList>
            <person name="Yang X."/>
            <person name="Wang Z."/>
            <person name="Zhang L."/>
            <person name="Hao G."/>
            <person name="Liu J."/>
            <person name="Yang Y."/>
        </authorList>
    </citation>
    <scope>NUCLEOTIDE SEQUENCE [LARGE SCALE GENOMIC DNA]</scope>
    <source>
        <strain evidence="2">Cfa_2016G</strain>
        <tissue evidence="2">Leaf</tissue>
    </source>
</reference>
<organism evidence="2 3">
    <name type="scientific">Carpinus fangiana</name>
    <dbReference type="NCBI Taxonomy" id="176857"/>
    <lineage>
        <taxon>Eukaryota</taxon>
        <taxon>Viridiplantae</taxon>
        <taxon>Streptophyta</taxon>
        <taxon>Embryophyta</taxon>
        <taxon>Tracheophyta</taxon>
        <taxon>Spermatophyta</taxon>
        <taxon>Magnoliopsida</taxon>
        <taxon>eudicotyledons</taxon>
        <taxon>Gunneridae</taxon>
        <taxon>Pentapetalae</taxon>
        <taxon>rosids</taxon>
        <taxon>fabids</taxon>
        <taxon>Fagales</taxon>
        <taxon>Betulaceae</taxon>
        <taxon>Carpinus</taxon>
    </lineage>
</organism>
<dbReference type="AlphaFoldDB" id="A0A5N6L6D8"/>
<evidence type="ECO:0000313" key="3">
    <source>
        <dbReference type="Proteomes" id="UP000327013"/>
    </source>
</evidence>
<comment type="caution">
    <text evidence="2">The sequence shown here is derived from an EMBL/GenBank/DDBJ whole genome shotgun (WGS) entry which is preliminary data.</text>
</comment>
<protein>
    <submittedName>
        <fullName evidence="2">Uncharacterized protein</fullName>
    </submittedName>
</protein>
<dbReference type="EMBL" id="VIBQ01001124">
    <property type="protein sequence ID" value="KAC5251968.1"/>
    <property type="molecule type" value="Genomic_DNA"/>
</dbReference>
<proteinExistence type="predicted"/>
<keyword evidence="3" id="KW-1185">Reference proteome</keyword>
<name>A0A5N6L6D8_9ROSI</name>
<evidence type="ECO:0000256" key="1">
    <source>
        <dbReference type="SAM" id="MobiDB-lite"/>
    </source>
</evidence>
<dbReference type="Proteomes" id="UP000327013">
    <property type="component" value="Unassembled WGS sequence"/>
</dbReference>
<sequence>MIFLVDAATEEGDLSSGCRLFWSGLVQLVGEPKDGLETRRGVGHGEPNAGWIRPLSHGRSGDLERGSSAKSKSSNDNLRLGVRRSVSVILLETEQVLETEQIKNVRKLLRVIKFI</sequence>
<accession>A0A5N6L6D8</accession>
<gene>
    <name evidence="2" type="ORF">FH972_027231</name>
</gene>
<feature type="region of interest" description="Disordered" evidence="1">
    <location>
        <begin position="37"/>
        <end position="76"/>
    </location>
</feature>